<sequence>MYFGNEILTIRSGIRPLLPCGSLKLKWAHKSNDLALLLLAGSHLIILLAGDWNNVLFSSFFKTESLVPYLTKLIFNH</sequence>
<gene>
    <name evidence="2" type="ORF">LCGC14_0501380</name>
</gene>
<name>A0A0F9SM89_9ZZZZ</name>
<protein>
    <submittedName>
        <fullName evidence="2">Uncharacterized protein</fullName>
    </submittedName>
</protein>
<evidence type="ECO:0000313" key="2">
    <source>
        <dbReference type="EMBL" id="KKN63477.1"/>
    </source>
</evidence>
<keyword evidence="1" id="KW-0472">Membrane</keyword>
<keyword evidence="1" id="KW-1133">Transmembrane helix</keyword>
<dbReference type="EMBL" id="LAZR01000588">
    <property type="protein sequence ID" value="KKN63477.1"/>
    <property type="molecule type" value="Genomic_DNA"/>
</dbReference>
<proteinExistence type="predicted"/>
<reference evidence="2" key="1">
    <citation type="journal article" date="2015" name="Nature">
        <title>Complex archaea that bridge the gap between prokaryotes and eukaryotes.</title>
        <authorList>
            <person name="Spang A."/>
            <person name="Saw J.H."/>
            <person name="Jorgensen S.L."/>
            <person name="Zaremba-Niedzwiedzka K."/>
            <person name="Martijn J."/>
            <person name="Lind A.E."/>
            <person name="van Eijk R."/>
            <person name="Schleper C."/>
            <person name="Guy L."/>
            <person name="Ettema T.J."/>
        </authorList>
    </citation>
    <scope>NUCLEOTIDE SEQUENCE</scope>
</reference>
<feature type="transmembrane region" description="Helical" evidence="1">
    <location>
        <begin position="34"/>
        <end position="52"/>
    </location>
</feature>
<accession>A0A0F9SM89</accession>
<organism evidence="2">
    <name type="scientific">marine sediment metagenome</name>
    <dbReference type="NCBI Taxonomy" id="412755"/>
    <lineage>
        <taxon>unclassified sequences</taxon>
        <taxon>metagenomes</taxon>
        <taxon>ecological metagenomes</taxon>
    </lineage>
</organism>
<keyword evidence="1" id="KW-0812">Transmembrane</keyword>
<evidence type="ECO:0000256" key="1">
    <source>
        <dbReference type="SAM" id="Phobius"/>
    </source>
</evidence>
<comment type="caution">
    <text evidence="2">The sequence shown here is derived from an EMBL/GenBank/DDBJ whole genome shotgun (WGS) entry which is preliminary data.</text>
</comment>
<dbReference type="AlphaFoldDB" id="A0A0F9SM89"/>